<organism evidence="3 4">
    <name type="scientific">Purpureocillium lilacinum</name>
    <name type="common">Paecilomyces lilacinus</name>
    <dbReference type="NCBI Taxonomy" id="33203"/>
    <lineage>
        <taxon>Eukaryota</taxon>
        <taxon>Fungi</taxon>
        <taxon>Dikarya</taxon>
        <taxon>Ascomycota</taxon>
        <taxon>Pezizomycotina</taxon>
        <taxon>Sordariomycetes</taxon>
        <taxon>Hypocreomycetidae</taxon>
        <taxon>Hypocreales</taxon>
        <taxon>Ophiocordycipitaceae</taxon>
        <taxon>Purpureocillium</taxon>
    </lineage>
</organism>
<proteinExistence type="predicted"/>
<name>A0A2U3DZU7_PURLI</name>
<keyword evidence="5" id="KW-1185">Reference proteome</keyword>
<reference evidence="3" key="1">
    <citation type="submission" date="2015-05" db="EMBL/GenBank/DDBJ databases">
        <authorList>
            <person name="Wang D.B."/>
            <person name="Wang M."/>
        </authorList>
    </citation>
    <scope>NUCLEOTIDE SEQUENCE</scope>
    <source>
        <strain evidence="3">36-1</strain>
    </source>
</reference>
<dbReference type="Proteomes" id="UP001287286">
    <property type="component" value="Unassembled WGS sequence"/>
</dbReference>
<gene>
    <name evidence="3" type="ORF">PCL_02684</name>
    <name evidence="2" type="ORF">Purlil1_6830</name>
</gene>
<feature type="region of interest" description="Disordered" evidence="1">
    <location>
        <begin position="40"/>
        <end position="66"/>
    </location>
</feature>
<dbReference type="EMBL" id="LCWV01000017">
    <property type="protein sequence ID" value="PWI67763.1"/>
    <property type="molecule type" value="Genomic_DNA"/>
</dbReference>
<protein>
    <recommendedName>
        <fullName evidence="6">Peroxin 11C</fullName>
    </recommendedName>
</protein>
<reference evidence="3 4" key="2">
    <citation type="journal article" date="2016" name="Front. Microbiol.">
        <title>Genome and transcriptome sequences reveal the specific parasitism of the nematophagous Purpureocillium lilacinum 36-1.</title>
        <authorList>
            <person name="Xie J."/>
            <person name="Li S."/>
            <person name="Mo C."/>
            <person name="Xiao X."/>
            <person name="Peng D."/>
            <person name="Wang G."/>
            <person name="Xiao Y."/>
        </authorList>
    </citation>
    <scope>NUCLEOTIDE SEQUENCE [LARGE SCALE GENOMIC DNA]</scope>
    <source>
        <strain evidence="3 4">36-1</strain>
    </source>
</reference>
<dbReference type="AlphaFoldDB" id="A0A2U3DZU7"/>
<evidence type="ECO:0000313" key="4">
    <source>
        <dbReference type="Proteomes" id="UP000245956"/>
    </source>
</evidence>
<evidence type="ECO:0000256" key="1">
    <source>
        <dbReference type="SAM" id="MobiDB-lite"/>
    </source>
</evidence>
<reference evidence="2 5" key="4">
    <citation type="journal article" date="2024" name="Microbiol. Resour. Announc.">
        <title>Genome annotations for the ascomycete fungi Trichoderma harzianum, Trichoderma aggressivum, and Purpureocillium lilacinum.</title>
        <authorList>
            <person name="Beijen E.P.W."/>
            <person name="Ohm R.A."/>
        </authorList>
    </citation>
    <scope>NUCLEOTIDE SEQUENCE [LARGE SCALE GENOMIC DNA]</scope>
    <source>
        <strain evidence="2 5">CBS 150709</strain>
    </source>
</reference>
<dbReference type="PANTHER" id="PTHR12652">
    <property type="entry name" value="PEROXISOMAL BIOGENESIS FACTOR 11"/>
    <property type="match status" value="1"/>
</dbReference>
<dbReference type="Proteomes" id="UP000245956">
    <property type="component" value="Unassembled WGS sequence"/>
</dbReference>
<accession>A0A2U3DZU7</accession>
<evidence type="ECO:0000313" key="5">
    <source>
        <dbReference type="Proteomes" id="UP001287286"/>
    </source>
</evidence>
<comment type="caution">
    <text evidence="3">The sequence shown here is derived from an EMBL/GenBank/DDBJ whole genome shotgun (WGS) entry which is preliminary data.</text>
</comment>
<evidence type="ECO:0000313" key="2">
    <source>
        <dbReference type="EMBL" id="KAK4088977.1"/>
    </source>
</evidence>
<feature type="compositionally biased region" description="Low complexity" evidence="1">
    <location>
        <begin position="217"/>
        <end position="227"/>
    </location>
</feature>
<evidence type="ECO:0000313" key="3">
    <source>
        <dbReference type="EMBL" id="PWI67763.1"/>
    </source>
</evidence>
<reference evidence="2" key="3">
    <citation type="submission" date="2023-11" db="EMBL/GenBank/DDBJ databases">
        <authorList>
            <person name="Beijen E."/>
            <person name="Ohm R.A."/>
        </authorList>
    </citation>
    <scope>NUCLEOTIDE SEQUENCE</scope>
    <source>
        <strain evidence="2">CBS 150709</strain>
    </source>
</reference>
<sequence length="558" mass="59189">MQCGVTCSVTNCNGPNKARDTTVAASLLLLSLSLAQPHKNAERDLMMSSSTSPRNRISAPSKHSRAQHRLPTIYFRRRTPRSEVDPPHAEAAALDVEAHTHAHRPAPAHPTAAVSRSSAPPCGCGFPIETAICDLAFFSTARPPELRCFASLCSAVTDARNGTRQLSASSSTAPLQLVHVPSAAACDAASPNKLPAAANIAVHIGAVQLPDTKCMQSTTSRPPSTTTFDSHPRPATPATMAPEPDSQVLTTLPSGEPIDSSAPPSLPPPSKKAPLGALLAAAPSHADAFISHLYRCTQTRAGADTVLLFLCYSTRLTGSVLETLSRPVLQLSARRLVALAFKLPPATTVVLASAKPQPPLAAFALRLGGYFKAAAALLSETRTMGRLWGLLGIYFAAKRLVLKSCAKKQAEGSEKAVEAQDAGEALFDTLVAYAQVISLIAYQACENVAYLSSKKVLPFSPKTQGRLASISVRSWGAYVGMELGRLLVERSRKISSGAAAKDPKWASSWTTDFTRNLAWAPLTVHWSMEKGPLPDLAVSLLAAYPSIGAMKDLWRETA</sequence>
<feature type="region of interest" description="Disordered" evidence="1">
    <location>
        <begin position="214"/>
        <end position="274"/>
    </location>
</feature>
<evidence type="ECO:0008006" key="6">
    <source>
        <dbReference type="Google" id="ProtNLM"/>
    </source>
</evidence>
<dbReference type="PANTHER" id="PTHR12652:SF25">
    <property type="entry name" value="MICROBODY (PEROXISOME) PROLIFERATION PROTEIN PEROXIN 11C (EUROFUNG)"/>
    <property type="match status" value="1"/>
</dbReference>
<dbReference type="EMBL" id="JAWRVI010000022">
    <property type="protein sequence ID" value="KAK4088977.1"/>
    <property type="molecule type" value="Genomic_DNA"/>
</dbReference>